<proteinExistence type="predicted"/>
<dbReference type="EMBL" id="CM037619">
    <property type="protein sequence ID" value="KAH8007115.1"/>
    <property type="molecule type" value="Genomic_DNA"/>
</dbReference>
<accession>A0ACB8FNF3</accession>
<reference evidence="1" key="1">
    <citation type="submission" date="2021-08" db="EMBL/GenBank/DDBJ databases">
        <title>The first chromosome-level gecko genome reveals the dynamic sex chromosomes of Neotropical dwarf geckos (Sphaerodactylidae: Sphaerodactylus).</title>
        <authorList>
            <person name="Pinto B.J."/>
            <person name="Keating S.E."/>
            <person name="Gamble T."/>
        </authorList>
    </citation>
    <scope>NUCLEOTIDE SEQUENCE</scope>
    <source>
        <strain evidence="1">TG3544</strain>
    </source>
</reference>
<sequence length="192" mass="20928">MKLKLASIDAEIEKAKMASGVEKPKLEARVMAGNEMLEADEKMETVSRVARVPDKLEGNLFQMLMGNPQNGTQKMVLEVTANPARNQAESAADPELQMDSVHADWCQEDQEVRDEFLKERKETAELADPKAIKMVPVQCQAVPEVEAVSCLTPTAMAVQRNAPGGAVPADRKMIPVREKAGGYSASQRSSCS</sequence>
<comment type="caution">
    <text evidence="1">The sequence shown here is derived from an EMBL/GenBank/DDBJ whole genome shotgun (WGS) entry which is preliminary data.</text>
</comment>
<evidence type="ECO:0000313" key="1">
    <source>
        <dbReference type="EMBL" id="KAH8007115.1"/>
    </source>
</evidence>
<dbReference type="Proteomes" id="UP000827872">
    <property type="component" value="Linkage Group LG06"/>
</dbReference>
<gene>
    <name evidence="1" type="ORF">K3G42_017073</name>
</gene>
<protein>
    <submittedName>
        <fullName evidence="1">Uncharacterized protein</fullName>
    </submittedName>
</protein>
<organism evidence="1 2">
    <name type="scientific">Sphaerodactylus townsendi</name>
    <dbReference type="NCBI Taxonomy" id="933632"/>
    <lineage>
        <taxon>Eukaryota</taxon>
        <taxon>Metazoa</taxon>
        <taxon>Chordata</taxon>
        <taxon>Craniata</taxon>
        <taxon>Vertebrata</taxon>
        <taxon>Euteleostomi</taxon>
        <taxon>Lepidosauria</taxon>
        <taxon>Squamata</taxon>
        <taxon>Bifurcata</taxon>
        <taxon>Gekkota</taxon>
        <taxon>Sphaerodactylidae</taxon>
        <taxon>Sphaerodactylus</taxon>
    </lineage>
</organism>
<keyword evidence="2" id="KW-1185">Reference proteome</keyword>
<evidence type="ECO:0000313" key="2">
    <source>
        <dbReference type="Proteomes" id="UP000827872"/>
    </source>
</evidence>
<name>A0ACB8FNF3_9SAUR</name>